<dbReference type="EMBL" id="JBHSFZ010000004">
    <property type="protein sequence ID" value="MFC4593124.1"/>
    <property type="molecule type" value="Genomic_DNA"/>
</dbReference>
<comment type="caution">
    <text evidence="1">The sequence shown here is derived from an EMBL/GenBank/DDBJ whole genome shotgun (WGS) entry which is preliminary data.</text>
</comment>
<evidence type="ECO:0000313" key="1">
    <source>
        <dbReference type="EMBL" id="MFC4593124.1"/>
    </source>
</evidence>
<proteinExistence type="predicted"/>
<protein>
    <submittedName>
        <fullName evidence="1">Uncharacterized protein</fullName>
    </submittedName>
</protein>
<name>A0ABV9EYS3_9SPHN</name>
<gene>
    <name evidence="1" type="ORF">ACFO3E_02790</name>
</gene>
<dbReference type="Proteomes" id="UP001595957">
    <property type="component" value="Unassembled WGS sequence"/>
</dbReference>
<accession>A0ABV9EYS3</accession>
<evidence type="ECO:0000313" key="2">
    <source>
        <dbReference type="Proteomes" id="UP001595957"/>
    </source>
</evidence>
<dbReference type="RefSeq" id="WP_380802370.1">
    <property type="nucleotide sequence ID" value="NZ_JBHSFZ010000004.1"/>
</dbReference>
<reference evidence="2" key="1">
    <citation type="journal article" date="2019" name="Int. J. Syst. Evol. Microbiol.">
        <title>The Global Catalogue of Microorganisms (GCM) 10K type strain sequencing project: providing services to taxonomists for standard genome sequencing and annotation.</title>
        <authorList>
            <consortium name="The Broad Institute Genomics Platform"/>
            <consortium name="The Broad Institute Genome Sequencing Center for Infectious Disease"/>
            <person name="Wu L."/>
            <person name="Ma J."/>
        </authorList>
    </citation>
    <scope>NUCLEOTIDE SEQUENCE [LARGE SCALE GENOMIC DNA]</scope>
    <source>
        <strain evidence="2">NBRC 103632</strain>
    </source>
</reference>
<organism evidence="1 2">
    <name type="scientific">Sphingobium tyrosinilyticum</name>
    <dbReference type="NCBI Taxonomy" id="2715436"/>
    <lineage>
        <taxon>Bacteria</taxon>
        <taxon>Pseudomonadati</taxon>
        <taxon>Pseudomonadota</taxon>
        <taxon>Alphaproteobacteria</taxon>
        <taxon>Sphingomonadales</taxon>
        <taxon>Sphingomonadaceae</taxon>
        <taxon>Sphingobium</taxon>
    </lineage>
</organism>
<keyword evidence="2" id="KW-1185">Reference proteome</keyword>
<sequence>MASIATGTAADMRPVAPPIQIDNVYTPAQHAMLLDMIRNYGPWPMVTKGRFQNIEQIAASTSGRIQPNMSMDHFIVAQFRGWVASHGTSYYTELDDIFLDPRLRAHARAYWGAGLARPTFMYFSLSGPFEATDPGHIDGVTFRGIRKKKHRSGSCR</sequence>